<dbReference type="FunFam" id="4.10.280.10:FF:000021">
    <property type="entry name" value="Transcription factor bHLH130 family"/>
    <property type="match status" value="1"/>
</dbReference>
<comment type="similarity">
    <text evidence="2">Belongs to the bHLH protein family.</text>
</comment>
<sequence length="373" mass="40483">MRRSHSAAAYGGNKSPKVMNGPAGDATAPVSLARYTSAPGSLLARVADSVMAGDGGPRPCNRSCDRMSRFFFRDSLCPTSDSDGVVASDVASAEQGVGLRAGDGRAARFGIRQSYDDGGDGLSRDLGSAVELTGESRAVGSHLMRQHSSPAGFFSDLMVENGFSDTRRVRNYLMPTNDGNNAMTSLRLKSELSFLRQDGVSQISEVSIPEMGENTNEASGNVSQSYLPTNYSISSWDETNSIVFSSTSKHSRDNNNGEIGNSIDCQYGLYGASVDMAAVDKLLQIQQDFIPFKIRAKRGCATHPRSIAERERRTRISEKLRKLQEIVPNMDKQTSTADMLDLAVQHIKGLQSQIQILKQEQESCTCLSKDEKL</sequence>
<dbReference type="GO" id="GO:0000981">
    <property type="term" value="F:DNA-binding transcription factor activity, RNA polymerase II-specific"/>
    <property type="evidence" value="ECO:0007669"/>
    <property type="project" value="TreeGrafter"/>
</dbReference>
<dbReference type="EMBL" id="JADCNM010000013">
    <property type="protein sequence ID" value="KAG0456531.1"/>
    <property type="molecule type" value="Genomic_DNA"/>
</dbReference>
<evidence type="ECO:0000313" key="9">
    <source>
        <dbReference type="EMBL" id="KAG0456531.1"/>
    </source>
</evidence>
<keyword evidence="6" id="KW-0539">Nucleus</keyword>
<dbReference type="Pfam" id="PF00010">
    <property type="entry name" value="HLH"/>
    <property type="match status" value="1"/>
</dbReference>
<dbReference type="PANTHER" id="PTHR16223">
    <property type="entry name" value="TRANSCRIPTION FACTOR BHLH83-RELATED"/>
    <property type="match status" value="1"/>
</dbReference>
<dbReference type="OrthoDB" id="2019494at2759"/>
<dbReference type="InterPro" id="IPR011598">
    <property type="entry name" value="bHLH_dom"/>
</dbReference>
<evidence type="ECO:0000256" key="5">
    <source>
        <dbReference type="ARBA" id="ARBA00023163"/>
    </source>
</evidence>
<dbReference type="PROSITE" id="PS50888">
    <property type="entry name" value="BHLH"/>
    <property type="match status" value="1"/>
</dbReference>
<keyword evidence="3" id="KW-0805">Transcription regulation</keyword>
<dbReference type="Gene3D" id="4.10.280.10">
    <property type="entry name" value="Helix-loop-helix DNA-binding domain"/>
    <property type="match status" value="1"/>
</dbReference>
<dbReference type="SUPFAM" id="SSF47459">
    <property type="entry name" value="HLH, helix-loop-helix DNA-binding domain"/>
    <property type="match status" value="1"/>
</dbReference>
<dbReference type="InterPro" id="IPR045843">
    <property type="entry name" value="IND-like"/>
</dbReference>
<organism evidence="9 10">
    <name type="scientific">Vanilla planifolia</name>
    <name type="common">Vanilla</name>
    <dbReference type="NCBI Taxonomy" id="51239"/>
    <lineage>
        <taxon>Eukaryota</taxon>
        <taxon>Viridiplantae</taxon>
        <taxon>Streptophyta</taxon>
        <taxon>Embryophyta</taxon>
        <taxon>Tracheophyta</taxon>
        <taxon>Spermatophyta</taxon>
        <taxon>Magnoliopsida</taxon>
        <taxon>Liliopsida</taxon>
        <taxon>Asparagales</taxon>
        <taxon>Orchidaceae</taxon>
        <taxon>Vanilloideae</taxon>
        <taxon>Vanilleae</taxon>
        <taxon>Vanilla</taxon>
    </lineage>
</organism>
<gene>
    <name evidence="9" type="ORF">HPP92_024319</name>
</gene>
<dbReference type="GO" id="GO:0000978">
    <property type="term" value="F:RNA polymerase II cis-regulatory region sequence-specific DNA binding"/>
    <property type="evidence" value="ECO:0007669"/>
    <property type="project" value="TreeGrafter"/>
</dbReference>
<dbReference type="Proteomes" id="UP000639772">
    <property type="component" value="Chromosome 13"/>
</dbReference>
<proteinExistence type="inferred from homology"/>
<dbReference type="SMART" id="SM00353">
    <property type="entry name" value="HLH"/>
    <property type="match status" value="1"/>
</dbReference>
<evidence type="ECO:0000313" key="10">
    <source>
        <dbReference type="Proteomes" id="UP000639772"/>
    </source>
</evidence>
<feature type="region of interest" description="Disordered" evidence="7">
    <location>
        <begin position="1"/>
        <end position="23"/>
    </location>
</feature>
<comment type="caution">
    <text evidence="9">The sequence shown here is derived from an EMBL/GenBank/DDBJ whole genome shotgun (WGS) entry which is preliminary data.</text>
</comment>
<name>A0A835PM65_VANPL</name>
<dbReference type="InterPro" id="IPR045239">
    <property type="entry name" value="bHLH95_bHLH"/>
</dbReference>
<dbReference type="AlphaFoldDB" id="A0A835PM65"/>
<keyword evidence="5" id="KW-0804">Transcription</keyword>
<evidence type="ECO:0000256" key="4">
    <source>
        <dbReference type="ARBA" id="ARBA00023125"/>
    </source>
</evidence>
<feature type="domain" description="BHLH" evidence="8">
    <location>
        <begin position="300"/>
        <end position="350"/>
    </location>
</feature>
<dbReference type="CDD" id="cd11393">
    <property type="entry name" value="bHLH_AtbHLH_like"/>
    <property type="match status" value="1"/>
</dbReference>
<reference evidence="9 10" key="1">
    <citation type="journal article" date="2020" name="Nat. Food">
        <title>A phased Vanilla planifolia genome enables genetic improvement of flavour and production.</title>
        <authorList>
            <person name="Hasing T."/>
            <person name="Tang H."/>
            <person name="Brym M."/>
            <person name="Khazi F."/>
            <person name="Huang T."/>
            <person name="Chambers A.H."/>
        </authorList>
    </citation>
    <scope>NUCLEOTIDE SEQUENCE [LARGE SCALE GENOMIC DNA]</scope>
    <source>
        <tissue evidence="9">Leaf</tissue>
    </source>
</reference>
<dbReference type="GO" id="GO:0046983">
    <property type="term" value="F:protein dimerization activity"/>
    <property type="evidence" value="ECO:0007669"/>
    <property type="project" value="InterPro"/>
</dbReference>
<evidence type="ECO:0000256" key="3">
    <source>
        <dbReference type="ARBA" id="ARBA00023015"/>
    </source>
</evidence>
<dbReference type="InterPro" id="IPR036638">
    <property type="entry name" value="HLH_DNA-bd_sf"/>
</dbReference>
<evidence type="ECO:0000256" key="2">
    <source>
        <dbReference type="ARBA" id="ARBA00005510"/>
    </source>
</evidence>
<evidence type="ECO:0000256" key="1">
    <source>
        <dbReference type="ARBA" id="ARBA00004123"/>
    </source>
</evidence>
<dbReference type="PANTHER" id="PTHR16223:SF177">
    <property type="entry name" value="TRANSCRIPTION FACTOR BHLH129"/>
    <property type="match status" value="1"/>
</dbReference>
<evidence type="ECO:0000259" key="8">
    <source>
        <dbReference type="PROSITE" id="PS50888"/>
    </source>
</evidence>
<evidence type="ECO:0000256" key="7">
    <source>
        <dbReference type="SAM" id="MobiDB-lite"/>
    </source>
</evidence>
<keyword evidence="4" id="KW-0238">DNA-binding</keyword>
<protein>
    <recommendedName>
        <fullName evidence="8">BHLH domain-containing protein</fullName>
    </recommendedName>
</protein>
<dbReference type="GO" id="GO:0005634">
    <property type="term" value="C:nucleus"/>
    <property type="evidence" value="ECO:0007669"/>
    <property type="project" value="UniProtKB-SubCell"/>
</dbReference>
<evidence type="ECO:0000256" key="6">
    <source>
        <dbReference type="ARBA" id="ARBA00023242"/>
    </source>
</evidence>
<accession>A0A835PM65</accession>
<comment type="subcellular location">
    <subcellularLocation>
        <location evidence="1">Nucleus</location>
    </subcellularLocation>
</comment>